<organism evidence="1 2">
    <name type="scientific">Plakobranchus ocellatus</name>
    <dbReference type="NCBI Taxonomy" id="259542"/>
    <lineage>
        <taxon>Eukaryota</taxon>
        <taxon>Metazoa</taxon>
        <taxon>Spiralia</taxon>
        <taxon>Lophotrochozoa</taxon>
        <taxon>Mollusca</taxon>
        <taxon>Gastropoda</taxon>
        <taxon>Heterobranchia</taxon>
        <taxon>Euthyneura</taxon>
        <taxon>Panpulmonata</taxon>
        <taxon>Sacoglossa</taxon>
        <taxon>Placobranchoidea</taxon>
        <taxon>Plakobranchidae</taxon>
        <taxon>Plakobranchus</taxon>
    </lineage>
</organism>
<reference evidence="1 2" key="1">
    <citation type="journal article" date="2021" name="Elife">
        <title>Chloroplast acquisition without the gene transfer in kleptoplastic sea slugs, Plakobranchus ocellatus.</title>
        <authorList>
            <person name="Maeda T."/>
            <person name="Takahashi S."/>
            <person name="Yoshida T."/>
            <person name="Shimamura S."/>
            <person name="Takaki Y."/>
            <person name="Nagai Y."/>
            <person name="Toyoda A."/>
            <person name="Suzuki Y."/>
            <person name="Arimoto A."/>
            <person name="Ishii H."/>
            <person name="Satoh N."/>
            <person name="Nishiyama T."/>
            <person name="Hasebe M."/>
            <person name="Maruyama T."/>
            <person name="Minagawa J."/>
            <person name="Obokata J."/>
            <person name="Shigenobu S."/>
        </authorList>
    </citation>
    <scope>NUCLEOTIDE SEQUENCE [LARGE SCALE GENOMIC DNA]</scope>
</reference>
<name>A0AAV4DYF4_9GAST</name>
<sequence>MDINHVRDEFCHYYFPQGVDGAGVSKLALNSARVFCRRFECQHQRPAQCKPTSFRSPSGQSICSCHSGGSLVGVLSVTDACRVLGVFPSGTSDKRQKDYEVHYRLTQSLEGGSRQPQGKEKSNLGVLQLQQFELLINTKKSNTKLINTKIDRIPQQKNLIIVTNACSGALCFPRKRKTADSVKRMKSSKRKSICQSGDMTADHWSRHYKADNLIRCWKWRHLRESNLYAGKLSTVPTNLHKMFLSETRWT</sequence>
<evidence type="ECO:0000313" key="2">
    <source>
        <dbReference type="Proteomes" id="UP000735302"/>
    </source>
</evidence>
<comment type="caution">
    <text evidence="1">The sequence shown here is derived from an EMBL/GenBank/DDBJ whole genome shotgun (WGS) entry which is preliminary data.</text>
</comment>
<dbReference type="EMBL" id="BLXT01008457">
    <property type="protein sequence ID" value="GFO49099.1"/>
    <property type="molecule type" value="Genomic_DNA"/>
</dbReference>
<accession>A0AAV4DYF4</accession>
<gene>
    <name evidence="1" type="ORF">PoB_007560400</name>
</gene>
<dbReference type="AlphaFoldDB" id="A0AAV4DYF4"/>
<protein>
    <submittedName>
        <fullName evidence="1">Uncharacterized protein</fullName>
    </submittedName>
</protein>
<evidence type="ECO:0000313" key="1">
    <source>
        <dbReference type="EMBL" id="GFO49099.1"/>
    </source>
</evidence>
<keyword evidence="2" id="KW-1185">Reference proteome</keyword>
<proteinExistence type="predicted"/>
<dbReference type="Proteomes" id="UP000735302">
    <property type="component" value="Unassembled WGS sequence"/>
</dbReference>